<dbReference type="OMA" id="CDEHEAV"/>
<feature type="compositionally biased region" description="Acidic residues" evidence="1">
    <location>
        <begin position="693"/>
        <end position="706"/>
    </location>
</feature>
<dbReference type="eggNOG" id="ENOG502SEME">
    <property type="taxonomic scope" value="Eukaryota"/>
</dbReference>
<feature type="compositionally biased region" description="Acidic residues" evidence="1">
    <location>
        <begin position="782"/>
        <end position="799"/>
    </location>
</feature>
<feature type="region of interest" description="Disordered" evidence="1">
    <location>
        <begin position="745"/>
        <end position="799"/>
    </location>
</feature>
<sequence>MIAASSVLASAKFIASFVVVFLSSSGLAALIIPRHRLWIKIRMLTAFRALAPHETTTTTGNSTSNSTSSSRGGGGGISLEAPAPASASPFPSPSSSFLPPPTPGAHEFAVKPPPRKTSANAYMLGGAGLGITNGTRDTSATSTSTNITPALNGTAAVNGHGVDSSAGPMNGIIEEEDSVVPKRNSTPNAASTNLNSKRESGNSNPKKSGQTPTSTATLLSSAGNPQPHITTSQEDSKMVVSPVTPTPSTLGFAKDKSDEIVDDKNNNNNTRASNSTLNLGSVNGVNGFVHGDSSITTATTGLPGSTTSTLTSTATSTSAMPATSSTPSNITIPSKRLSQEKTPTTPRSPSGFNPTSSSSRPPSSYFPPDFSLTSSRPAPPSPALSATTNSPSNSKRLSAALSSSSRSGGGGGGGGGSRPPSGVFTLGHGHSNSNSYSHSHSHSGSLSRANSLSQKRQSQLSSFVLPSPLASPTQFGAGGGSVFASYQQQQQQPPVTPTAASSGATSAGVGNGIGAGSGDVFSPPPPNSASSEASVASTVTPLSAPSPTFGAFPSGTREDEASSSSSNRNSLSAPLPSASSQSQAQPEPGATTTSNRNSLSAAPPSSTIKRVSKTVYIKIRDFAFPDEDERHRGLGVHVPKSNRVARLNRRLRRGWVVARRAQHSRRTHSTSSISSNNSWRSSTSSNASSTTSGDEEEEETWGDDAGWDSFRMGFGRLSWNTGGFVGGGGYGGSAGYGGASGGGGGFPSRSDLDRNFMDADDEDYDDGPQYGEDQFQDGVDHDMDDGELDGEEEEEMEEEEPMYPGIYRALFAFEPEGTAEVRLVEDQLVRVVGRGGGVGWAVVEVGWRPGKDFLESLKASSSSASTSSASATQQTPSTQPPSTQPQPQTPTQMGEGGADDSMDLIPLEVTEENVRVTEENVGMGGGGVDVVRSDGTKVRHGLVPESYLAPVRLEV</sequence>
<feature type="region of interest" description="Disordered" evidence="1">
    <location>
        <begin position="55"/>
        <end position="121"/>
    </location>
</feature>
<feature type="region of interest" description="Disordered" evidence="1">
    <location>
        <begin position="297"/>
        <end position="607"/>
    </location>
</feature>
<feature type="compositionally biased region" description="Low complexity" evidence="1">
    <location>
        <begin position="383"/>
        <end position="392"/>
    </location>
</feature>
<feature type="region of interest" description="Disordered" evidence="1">
    <location>
        <begin position="133"/>
        <end position="281"/>
    </location>
</feature>
<evidence type="ECO:0000313" key="2">
    <source>
        <dbReference type="EMBL" id="EFI27612.1"/>
    </source>
</evidence>
<dbReference type="HOGENOM" id="CLU_308822_0_0_1"/>
<keyword evidence="3" id="KW-1185">Reference proteome</keyword>
<feature type="compositionally biased region" description="Polar residues" evidence="1">
    <location>
        <begin position="590"/>
        <end position="607"/>
    </location>
</feature>
<feature type="region of interest" description="Disordered" evidence="1">
    <location>
        <begin position="863"/>
        <end position="901"/>
    </location>
</feature>
<feature type="compositionally biased region" description="Low complexity" evidence="1">
    <location>
        <begin position="348"/>
        <end position="376"/>
    </location>
</feature>
<gene>
    <name evidence="2" type="ORF">CC1G_14538</name>
</gene>
<dbReference type="EMBL" id="AACS02000005">
    <property type="protein sequence ID" value="EFI27612.1"/>
    <property type="molecule type" value="Genomic_DNA"/>
</dbReference>
<dbReference type="KEGG" id="cci:CC1G_14538"/>
<feature type="compositionally biased region" description="Low complexity" evidence="1">
    <location>
        <begin position="528"/>
        <end position="541"/>
    </location>
</feature>
<evidence type="ECO:0000256" key="1">
    <source>
        <dbReference type="SAM" id="MobiDB-lite"/>
    </source>
</evidence>
<feature type="compositionally biased region" description="Low complexity" evidence="1">
    <location>
        <begin position="297"/>
        <end position="334"/>
    </location>
</feature>
<feature type="compositionally biased region" description="Low complexity" evidence="1">
    <location>
        <begin position="863"/>
        <end position="877"/>
    </location>
</feature>
<dbReference type="OrthoDB" id="19092at2759"/>
<feature type="compositionally biased region" description="Low complexity" evidence="1">
    <location>
        <begin position="669"/>
        <end position="692"/>
    </location>
</feature>
<feature type="compositionally biased region" description="Low complexity" evidence="1">
    <location>
        <begin position="55"/>
        <end position="70"/>
    </location>
</feature>
<feature type="region of interest" description="Disordered" evidence="1">
    <location>
        <begin position="658"/>
        <end position="706"/>
    </location>
</feature>
<accession>D6RMY6</accession>
<evidence type="ECO:0008006" key="4">
    <source>
        <dbReference type="Google" id="ProtNLM"/>
    </source>
</evidence>
<dbReference type="RefSeq" id="XP_002911106.1">
    <property type="nucleotide sequence ID" value="XM_002911060.1"/>
</dbReference>
<feature type="compositionally biased region" description="Pro residues" evidence="1">
    <location>
        <begin position="878"/>
        <end position="888"/>
    </location>
</feature>
<dbReference type="STRING" id="240176.D6RMY6"/>
<dbReference type="InParanoid" id="D6RMY6"/>
<feature type="compositionally biased region" description="Polar residues" evidence="1">
    <location>
        <begin position="133"/>
        <end position="151"/>
    </location>
</feature>
<dbReference type="VEuPathDB" id="FungiDB:CC1G_14538"/>
<organism evidence="2 3">
    <name type="scientific">Coprinopsis cinerea (strain Okayama-7 / 130 / ATCC MYA-4618 / FGSC 9003)</name>
    <name type="common">Inky cap fungus</name>
    <name type="synonym">Hormographiella aspergillata</name>
    <dbReference type="NCBI Taxonomy" id="240176"/>
    <lineage>
        <taxon>Eukaryota</taxon>
        <taxon>Fungi</taxon>
        <taxon>Dikarya</taxon>
        <taxon>Basidiomycota</taxon>
        <taxon>Agaricomycotina</taxon>
        <taxon>Agaricomycetes</taxon>
        <taxon>Agaricomycetidae</taxon>
        <taxon>Agaricales</taxon>
        <taxon>Agaricineae</taxon>
        <taxon>Psathyrellaceae</taxon>
        <taxon>Coprinopsis</taxon>
    </lineage>
</organism>
<feature type="compositionally biased region" description="Polar residues" evidence="1">
    <location>
        <begin position="183"/>
        <end position="212"/>
    </location>
</feature>
<name>D6RMY6_COPC7</name>
<proteinExistence type="predicted"/>
<feature type="compositionally biased region" description="Low complexity" evidence="1">
    <location>
        <begin position="266"/>
        <end position="279"/>
    </location>
</feature>
<evidence type="ECO:0000313" key="3">
    <source>
        <dbReference type="Proteomes" id="UP000001861"/>
    </source>
</evidence>
<comment type="caution">
    <text evidence="2">The sequence shown here is derived from an EMBL/GenBank/DDBJ whole genome shotgun (WGS) entry which is preliminary data.</text>
</comment>
<protein>
    <recommendedName>
        <fullName evidence="4">SH3 domain-containing protein</fullName>
    </recommendedName>
</protein>
<feature type="compositionally biased region" description="Basic and acidic residues" evidence="1">
    <location>
        <begin position="253"/>
        <end position="265"/>
    </location>
</feature>
<feature type="compositionally biased region" description="Gly residues" evidence="1">
    <location>
        <begin position="407"/>
        <end position="417"/>
    </location>
</feature>
<reference evidence="2 3" key="1">
    <citation type="journal article" date="2010" name="Proc. Natl. Acad. Sci. U.S.A.">
        <title>Insights into evolution of multicellular fungi from the assembled chromosomes of the mushroom Coprinopsis cinerea (Coprinus cinereus).</title>
        <authorList>
            <person name="Stajich J.E."/>
            <person name="Wilke S.K."/>
            <person name="Ahren D."/>
            <person name="Au C.H."/>
            <person name="Birren B.W."/>
            <person name="Borodovsky M."/>
            <person name="Burns C."/>
            <person name="Canback B."/>
            <person name="Casselton L.A."/>
            <person name="Cheng C.K."/>
            <person name="Deng J."/>
            <person name="Dietrich F.S."/>
            <person name="Fargo D.C."/>
            <person name="Farman M.L."/>
            <person name="Gathman A.C."/>
            <person name="Goldberg J."/>
            <person name="Guigo R."/>
            <person name="Hoegger P.J."/>
            <person name="Hooker J.B."/>
            <person name="Huggins A."/>
            <person name="James T.Y."/>
            <person name="Kamada T."/>
            <person name="Kilaru S."/>
            <person name="Kodira C."/>
            <person name="Kues U."/>
            <person name="Kupfer D."/>
            <person name="Kwan H.S."/>
            <person name="Lomsadze A."/>
            <person name="Li W."/>
            <person name="Lilly W.W."/>
            <person name="Ma L.J."/>
            <person name="Mackey A.J."/>
            <person name="Manning G."/>
            <person name="Martin F."/>
            <person name="Muraguchi H."/>
            <person name="Natvig D.O."/>
            <person name="Palmerini H."/>
            <person name="Ramesh M.A."/>
            <person name="Rehmeyer C.J."/>
            <person name="Roe B.A."/>
            <person name="Shenoy N."/>
            <person name="Stanke M."/>
            <person name="Ter-Hovhannisyan V."/>
            <person name="Tunlid A."/>
            <person name="Velagapudi R."/>
            <person name="Vision T.J."/>
            <person name="Zeng Q."/>
            <person name="Zolan M.E."/>
            <person name="Pukkila P.J."/>
        </authorList>
    </citation>
    <scope>NUCLEOTIDE SEQUENCE [LARGE SCALE GENOMIC DNA]</scope>
    <source>
        <strain evidence="3">Okayama-7 / 130 / ATCC MYA-4618 / FGSC 9003</strain>
    </source>
</reference>
<feature type="compositionally biased region" description="Low complexity" evidence="1">
    <location>
        <begin position="213"/>
        <end position="222"/>
    </location>
</feature>
<dbReference type="GeneID" id="9379202"/>
<feature type="compositionally biased region" description="Low complexity" evidence="1">
    <location>
        <begin position="562"/>
        <end position="586"/>
    </location>
</feature>
<dbReference type="Proteomes" id="UP000001861">
    <property type="component" value="Unassembled WGS sequence"/>
</dbReference>
<feature type="compositionally biased region" description="Polar residues" evidence="1">
    <location>
        <begin position="223"/>
        <end position="233"/>
    </location>
</feature>
<feature type="compositionally biased region" description="Low complexity" evidence="1">
    <location>
        <begin position="487"/>
        <end position="508"/>
    </location>
</feature>
<feature type="compositionally biased region" description="Low complexity" evidence="1">
    <location>
        <begin position="78"/>
        <end position="97"/>
    </location>
</feature>
<dbReference type="AlphaFoldDB" id="D6RMY6"/>
<feature type="compositionally biased region" description="Low complexity" evidence="1">
    <location>
        <begin position="418"/>
        <end position="462"/>
    </location>
</feature>